<sequence>MDVIEGIMVQQKIIHRRRDDSIYVPLMGADADFVGNFEWRVAHAIAQGYRRDGLDFPPPPAVLRLIARWEAEHGPLRRTAKGEPVDLFSLPECALKRAALTTADDLAGDEAQLR</sequence>
<evidence type="ECO:0000313" key="1">
    <source>
        <dbReference type="EMBL" id="MDO9709184.1"/>
    </source>
</evidence>
<name>A0ABT9DZ70_9PROT</name>
<gene>
    <name evidence="1" type="ORF">Q7A36_12595</name>
</gene>
<proteinExistence type="predicted"/>
<organism evidence="1 2">
    <name type="scientific">Paracraurococcus lichenis</name>
    <dbReference type="NCBI Taxonomy" id="3064888"/>
    <lineage>
        <taxon>Bacteria</taxon>
        <taxon>Pseudomonadati</taxon>
        <taxon>Pseudomonadota</taxon>
        <taxon>Alphaproteobacteria</taxon>
        <taxon>Acetobacterales</taxon>
        <taxon>Roseomonadaceae</taxon>
        <taxon>Paracraurococcus</taxon>
    </lineage>
</organism>
<comment type="caution">
    <text evidence="1">The sequence shown here is derived from an EMBL/GenBank/DDBJ whole genome shotgun (WGS) entry which is preliminary data.</text>
</comment>
<dbReference type="RefSeq" id="WP_305104048.1">
    <property type="nucleotide sequence ID" value="NZ_JAUTWS010000010.1"/>
</dbReference>
<dbReference type="EMBL" id="JAUTWS010000010">
    <property type="protein sequence ID" value="MDO9709184.1"/>
    <property type="molecule type" value="Genomic_DNA"/>
</dbReference>
<dbReference type="Proteomes" id="UP001243009">
    <property type="component" value="Unassembled WGS sequence"/>
</dbReference>
<evidence type="ECO:0000313" key="2">
    <source>
        <dbReference type="Proteomes" id="UP001243009"/>
    </source>
</evidence>
<protein>
    <submittedName>
        <fullName evidence="1">Uncharacterized protein</fullName>
    </submittedName>
</protein>
<keyword evidence="2" id="KW-1185">Reference proteome</keyword>
<reference evidence="1 2" key="1">
    <citation type="submission" date="2023-08" db="EMBL/GenBank/DDBJ databases">
        <title>The draft genome sequence of Paracraurococcus sp. LOR1-02.</title>
        <authorList>
            <person name="Kingkaew E."/>
            <person name="Tanasupawat S."/>
        </authorList>
    </citation>
    <scope>NUCLEOTIDE SEQUENCE [LARGE SCALE GENOMIC DNA]</scope>
    <source>
        <strain evidence="1 2">LOR1-02</strain>
    </source>
</reference>
<accession>A0ABT9DZ70</accession>